<dbReference type="GO" id="GO:0005829">
    <property type="term" value="C:cytosol"/>
    <property type="evidence" value="ECO:0007669"/>
    <property type="project" value="TreeGrafter"/>
</dbReference>
<dbReference type="Proteomes" id="UP000275408">
    <property type="component" value="Unassembled WGS sequence"/>
</dbReference>
<dbReference type="PANTHER" id="PTHR43725:SF32">
    <property type="entry name" value="NAD-DEPENDENT EPIMERASE_DEHYDRATASE DOMAIN-CONTAINING PROTEIN"/>
    <property type="match status" value="1"/>
</dbReference>
<keyword evidence="4" id="KW-1185">Reference proteome</keyword>
<dbReference type="GO" id="GO:0005996">
    <property type="term" value="P:monosaccharide metabolic process"/>
    <property type="evidence" value="ECO:0007669"/>
    <property type="project" value="TreeGrafter"/>
</dbReference>
<feature type="domain" description="NAD-dependent epimerase/dehydratase" evidence="2">
    <location>
        <begin position="156"/>
        <end position="303"/>
    </location>
</feature>
<dbReference type="GO" id="GO:0003978">
    <property type="term" value="F:UDP-glucose 4-epimerase activity"/>
    <property type="evidence" value="ECO:0007669"/>
    <property type="project" value="TreeGrafter"/>
</dbReference>
<evidence type="ECO:0000256" key="1">
    <source>
        <dbReference type="SAM" id="MobiDB-lite"/>
    </source>
</evidence>
<dbReference type="EMBL" id="RCHS01001803">
    <property type="protein sequence ID" value="RMX51364.1"/>
    <property type="molecule type" value="Genomic_DNA"/>
</dbReference>
<comment type="caution">
    <text evidence="3">The sequence shown here is derived from an EMBL/GenBank/DDBJ whole genome shotgun (WGS) entry which is preliminary data.</text>
</comment>
<dbReference type="OMA" id="GESYGHN"/>
<dbReference type="InterPro" id="IPR001509">
    <property type="entry name" value="Epimerase_deHydtase"/>
</dbReference>
<sequence length="427" mass="49844">MLRDSKRNATSQRPFCEAPLVNTSAAIRKCSTSTAMYLLLASNLLCLCFTSSSGAQSRYRQRILVLGGDGMLGSETVARLKLRGHDITIAHRGTWYWDSALRIKPWVKFVPCDRAKFNDCAERLGDVTQEKGMFDVVFDFSGYRSSDIKDFMLKMRSRIRRYIYISTDSVYEVCEEPSHEGPTREDDAKRPEDPKTREAYSQKDPYGSAKLDCEEVLRREHELWNIPFMIIRLPDVIGMRDNTDRFWRYLLWMRFHDIFDKPLELPKSLQNKPLSFVFAEDVANLLIVLPEYDENVYNFAYNLAFRETATLEEFLQITAKHLGVSDVKFDKSSERGTYYYPSVTRGPVDIEMAWNYLRWNPHTLDKAIRKTVQFYEYAMRSEDFKEKRKAILDSLPVPGHAMEAFKQRLKEVYGLDYDRPADVKDEL</sequence>
<evidence type="ECO:0000313" key="3">
    <source>
        <dbReference type="EMBL" id="RMX51364.1"/>
    </source>
</evidence>
<proteinExistence type="predicted"/>
<dbReference type="AlphaFoldDB" id="A0A3M6UCY1"/>
<dbReference type="Pfam" id="PF01370">
    <property type="entry name" value="Epimerase"/>
    <property type="match status" value="1"/>
</dbReference>
<evidence type="ECO:0000259" key="2">
    <source>
        <dbReference type="Pfam" id="PF01370"/>
    </source>
</evidence>
<dbReference type="SUPFAM" id="SSF51735">
    <property type="entry name" value="NAD(P)-binding Rossmann-fold domains"/>
    <property type="match status" value="1"/>
</dbReference>
<organism evidence="3 4">
    <name type="scientific">Pocillopora damicornis</name>
    <name type="common">Cauliflower coral</name>
    <name type="synonym">Millepora damicornis</name>
    <dbReference type="NCBI Taxonomy" id="46731"/>
    <lineage>
        <taxon>Eukaryota</taxon>
        <taxon>Metazoa</taxon>
        <taxon>Cnidaria</taxon>
        <taxon>Anthozoa</taxon>
        <taxon>Hexacorallia</taxon>
        <taxon>Scleractinia</taxon>
        <taxon>Astrocoeniina</taxon>
        <taxon>Pocilloporidae</taxon>
        <taxon>Pocillopora</taxon>
    </lineage>
</organism>
<dbReference type="Gene3D" id="3.40.50.720">
    <property type="entry name" value="NAD(P)-binding Rossmann-like Domain"/>
    <property type="match status" value="1"/>
</dbReference>
<reference evidence="3 4" key="1">
    <citation type="journal article" date="2018" name="Sci. Rep.">
        <title>Comparative analysis of the Pocillopora damicornis genome highlights role of immune system in coral evolution.</title>
        <authorList>
            <person name="Cunning R."/>
            <person name="Bay R.A."/>
            <person name="Gillette P."/>
            <person name="Baker A.C."/>
            <person name="Traylor-Knowles N."/>
        </authorList>
    </citation>
    <scope>NUCLEOTIDE SEQUENCE [LARGE SCALE GENOMIC DNA]</scope>
    <source>
        <strain evidence="3">RSMAS</strain>
        <tissue evidence="3">Whole animal</tissue>
    </source>
</reference>
<feature type="region of interest" description="Disordered" evidence="1">
    <location>
        <begin position="175"/>
        <end position="204"/>
    </location>
</feature>
<protein>
    <recommendedName>
        <fullName evidence="2">NAD-dependent epimerase/dehydratase domain-containing protein</fullName>
    </recommendedName>
</protein>
<dbReference type="OrthoDB" id="16464at2759"/>
<evidence type="ECO:0000313" key="4">
    <source>
        <dbReference type="Proteomes" id="UP000275408"/>
    </source>
</evidence>
<gene>
    <name evidence="3" type="ORF">pdam_00011356</name>
</gene>
<dbReference type="PANTHER" id="PTHR43725">
    <property type="entry name" value="UDP-GLUCOSE 4-EPIMERASE"/>
    <property type="match status" value="1"/>
</dbReference>
<dbReference type="InterPro" id="IPR036291">
    <property type="entry name" value="NAD(P)-bd_dom_sf"/>
</dbReference>
<feature type="compositionally biased region" description="Basic and acidic residues" evidence="1">
    <location>
        <begin position="176"/>
        <end position="201"/>
    </location>
</feature>
<accession>A0A3M6UCY1</accession>
<name>A0A3M6UCY1_POCDA</name>